<keyword evidence="4" id="KW-0378">Hydrolase</keyword>
<dbReference type="SUPFAM" id="SSF50630">
    <property type="entry name" value="Acid proteases"/>
    <property type="match status" value="1"/>
</dbReference>
<dbReference type="InterPro" id="IPR034161">
    <property type="entry name" value="Pepsin-like_plant"/>
</dbReference>
<accession>A0A5A7Q5D5</accession>
<dbReference type="GO" id="GO:0006508">
    <property type="term" value="P:proteolysis"/>
    <property type="evidence" value="ECO:0007669"/>
    <property type="project" value="UniProtKB-KW"/>
</dbReference>
<name>A0A5A7Q5D5_STRAF</name>
<keyword evidence="2 7" id="KW-0645">Protease</keyword>
<dbReference type="PROSITE" id="PS51767">
    <property type="entry name" value="PEPTIDASE_A1"/>
    <property type="match status" value="1"/>
</dbReference>
<evidence type="ECO:0000259" key="6">
    <source>
        <dbReference type="PROSITE" id="PS51767"/>
    </source>
</evidence>
<dbReference type="AlphaFoldDB" id="A0A5A7Q5D5"/>
<dbReference type="InterPro" id="IPR033121">
    <property type="entry name" value="PEPTIDASE_A1"/>
</dbReference>
<dbReference type="Pfam" id="PF14541">
    <property type="entry name" value="TAXi_C"/>
    <property type="match status" value="1"/>
</dbReference>
<keyword evidence="3" id="KW-0064">Aspartyl protease</keyword>
<dbReference type="PANTHER" id="PTHR47967:SF23">
    <property type="entry name" value="OS04G0448300 PROTEIN"/>
    <property type="match status" value="1"/>
</dbReference>
<dbReference type="EMBL" id="BKCP01005849">
    <property type="protein sequence ID" value="GER40138.1"/>
    <property type="molecule type" value="Genomic_DNA"/>
</dbReference>
<evidence type="ECO:0000313" key="7">
    <source>
        <dbReference type="EMBL" id="GER40138.1"/>
    </source>
</evidence>
<proteinExistence type="inferred from homology"/>
<dbReference type="Gene3D" id="2.40.70.10">
    <property type="entry name" value="Acid Proteases"/>
    <property type="match status" value="2"/>
</dbReference>
<gene>
    <name evidence="7" type="ORF">STAS_16796</name>
</gene>
<dbReference type="GO" id="GO:0004190">
    <property type="term" value="F:aspartic-type endopeptidase activity"/>
    <property type="evidence" value="ECO:0007669"/>
    <property type="project" value="UniProtKB-KW"/>
</dbReference>
<dbReference type="CDD" id="cd05476">
    <property type="entry name" value="pepsin_A_like_plant"/>
    <property type="match status" value="1"/>
</dbReference>
<dbReference type="OrthoDB" id="660550at2759"/>
<evidence type="ECO:0000313" key="8">
    <source>
        <dbReference type="Proteomes" id="UP000325081"/>
    </source>
</evidence>
<organism evidence="7 8">
    <name type="scientific">Striga asiatica</name>
    <name type="common">Asiatic witchweed</name>
    <name type="synonym">Buchnera asiatica</name>
    <dbReference type="NCBI Taxonomy" id="4170"/>
    <lineage>
        <taxon>Eukaryota</taxon>
        <taxon>Viridiplantae</taxon>
        <taxon>Streptophyta</taxon>
        <taxon>Embryophyta</taxon>
        <taxon>Tracheophyta</taxon>
        <taxon>Spermatophyta</taxon>
        <taxon>Magnoliopsida</taxon>
        <taxon>eudicotyledons</taxon>
        <taxon>Gunneridae</taxon>
        <taxon>Pentapetalae</taxon>
        <taxon>asterids</taxon>
        <taxon>lamiids</taxon>
        <taxon>Lamiales</taxon>
        <taxon>Orobanchaceae</taxon>
        <taxon>Buchnereae</taxon>
        <taxon>Striga</taxon>
    </lineage>
</organism>
<sequence length="402" mass="44326">MEFNFNTMVKHVDHDKQLNQTELLRLALDRSRKRLQWLQAAATNINVKAPIRYSGHNEYLAYLSIGTPPVPFPAFLATASDLTWTQCAPCVECSDQPTPLFAPANSTSYTALKCPDTRCRDCSKQRPGSQCMFDMTYDDNSESEGDLATETLWFGDKKVLGVQFGCAYYTVGNVLCGGAGSLGLGRGEDSFISQLDVSAFSHCLPTYGTNNTGSLLMGRGAHAPRGARTTPLIRNPRDPFTSLYYLSLKGITINKVSVPINSTAFGFQNDGSGGMVIDSGTLLTYLESSTFEAVGQELARQIGLPRKYVATYDYCFNLPSRKIVNKFPKFVFQFDGAALELPYKNYLMFDEENGLVCLAMLGNDGMDFNIFGSYQQQNTLVVYDIANSKLSFAPKKQCGDKV</sequence>
<evidence type="ECO:0000256" key="1">
    <source>
        <dbReference type="ARBA" id="ARBA00007447"/>
    </source>
</evidence>
<comment type="caution">
    <text evidence="7">The sequence shown here is derived from an EMBL/GenBank/DDBJ whole genome shotgun (WGS) entry which is preliminary data.</text>
</comment>
<dbReference type="InterPro" id="IPR051708">
    <property type="entry name" value="Plant_Aspart_Prot_A1"/>
</dbReference>
<evidence type="ECO:0000256" key="2">
    <source>
        <dbReference type="ARBA" id="ARBA00022670"/>
    </source>
</evidence>
<dbReference type="GO" id="GO:0005576">
    <property type="term" value="C:extracellular region"/>
    <property type="evidence" value="ECO:0007669"/>
    <property type="project" value="TreeGrafter"/>
</dbReference>
<reference evidence="8" key="1">
    <citation type="journal article" date="2019" name="Curr. Biol.">
        <title>Genome Sequence of Striga asiatica Provides Insight into the Evolution of Plant Parasitism.</title>
        <authorList>
            <person name="Yoshida S."/>
            <person name="Kim S."/>
            <person name="Wafula E.K."/>
            <person name="Tanskanen J."/>
            <person name="Kim Y.M."/>
            <person name="Honaas L."/>
            <person name="Yang Z."/>
            <person name="Spallek T."/>
            <person name="Conn C.E."/>
            <person name="Ichihashi Y."/>
            <person name="Cheong K."/>
            <person name="Cui S."/>
            <person name="Der J.P."/>
            <person name="Gundlach H."/>
            <person name="Jiao Y."/>
            <person name="Hori C."/>
            <person name="Ishida J.K."/>
            <person name="Kasahara H."/>
            <person name="Kiba T."/>
            <person name="Kim M.S."/>
            <person name="Koo N."/>
            <person name="Laohavisit A."/>
            <person name="Lee Y.H."/>
            <person name="Lumba S."/>
            <person name="McCourt P."/>
            <person name="Mortimer J.C."/>
            <person name="Mutuku J.M."/>
            <person name="Nomura T."/>
            <person name="Sasaki-Sekimoto Y."/>
            <person name="Seto Y."/>
            <person name="Wang Y."/>
            <person name="Wakatake T."/>
            <person name="Sakakibara H."/>
            <person name="Demura T."/>
            <person name="Yamaguchi S."/>
            <person name="Yoneyama K."/>
            <person name="Manabe R.I."/>
            <person name="Nelson D.C."/>
            <person name="Schulman A.H."/>
            <person name="Timko M.P."/>
            <person name="dePamphilis C.W."/>
            <person name="Choi D."/>
            <person name="Shirasu K."/>
        </authorList>
    </citation>
    <scope>NUCLEOTIDE SEQUENCE [LARGE SCALE GENOMIC DNA]</scope>
    <source>
        <strain evidence="8">cv. UVA1</strain>
    </source>
</reference>
<dbReference type="PANTHER" id="PTHR47967">
    <property type="entry name" value="OS07G0603500 PROTEIN-RELATED"/>
    <property type="match status" value="1"/>
</dbReference>
<dbReference type="Proteomes" id="UP000325081">
    <property type="component" value="Unassembled WGS sequence"/>
</dbReference>
<evidence type="ECO:0000256" key="3">
    <source>
        <dbReference type="ARBA" id="ARBA00022750"/>
    </source>
</evidence>
<dbReference type="InterPro" id="IPR021109">
    <property type="entry name" value="Peptidase_aspartic_dom_sf"/>
</dbReference>
<keyword evidence="8" id="KW-1185">Reference proteome</keyword>
<evidence type="ECO:0000256" key="4">
    <source>
        <dbReference type="ARBA" id="ARBA00022801"/>
    </source>
</evidence>
<dbReference type="Pfam" id="PF14543">
    <property type="entry name" value="TAXi_N"/>
    <property type="match status" value="1"/>
</dbReference>
<evidence type="ECO:0000256" key="5">
    <source>
        <dbReference type="ARBA" id="ARBA00023180"/>
    </source>
</evidence>
<dbReference type="InterPro" id="IPR032861">
    <property type="entry name" value="TAXi_N"/>
</dbReference>
<dbReference type="InterPro" id="IPR032799">
    <property type="entry name" value="TAXi_C"/>
</dbReference>
<comment type="similarity">
    <text evidence="1">Belongs to the peptidase A1 family.</text>
</comment>
<protein>
    <submittedName>
        <fullName evidence="7">Eukaryotic aspartyl protease family protein</fullName>
    </submittedName>
</protein>
<keyword evidence="5" id="KW-0325">Glycoprotein</keyword>
<feature type="domain" description="Peptidase A1" evidence="6">
    <location>
        <begin position="59"/>
        <end position="393"/>
    </location>
</feature>